<feature type="signal peptide" evidence="1">
    <location>
        <begin position="1"/>
        <end position="19"/>
    </location>
</feature>
<proteinExistence type="predicted"/>
<dbReference type="EMBL" id="CAWYQH010000001">
    <property type="protein sequence ID" value="CAK8671783.1"/>
    <property type="molecule type" value="Genomic_DNA"/>
</dbReference>
<organism evidence="2 3">
    <name type="scientific">Clavelina lepadiformis</name>
    <name type="common">Light-bulb sea squirt</name>
    <name type="synonym">Ascidia lepadiformis</name>
    <dbReference type="NCBI Taxonomy" id="159417"/>
    <lineage>
        <taxon>Eukaryota</taxon>
        <taxon>Metazoa</taxon>
        <taxon>Chordata</taxon>
        <taxon>Tunicata</taxon>
        <taxon>Ascidiacea</taxon>
        <taxon>Aplousobranchia</taxon>
        <taxon>Clavelinidae</taxon>
        <taxon>Clavelina</taxon>
    </lineage>
</organism>
<feature type="chain" id="PRO_5046377665" evidence="1">
    <location>
        <begin position="20"/>
        <end position="94"/>
    </location>
</feature>
<sequence length="94" mass="11135">MKLFIFVFVIVTYLYFADSQSFSSNLFLKKIEKCKEAGYCRLKFGGEYAKKCGSFSEEISRRCLICRYFFCKFNTPVAYFRTAQVDFPDIDFEE</sequence>
<keyword evidence="3" id="KW-1185">Reference proteome</keyword>
<evidence type="ECO:0000313" key="3">
    <source>
        <dbReference type="Proteomes" id="UP001642483"/>
    </source>
</evidence>
<evidence type="ECO:0000256" key="1">
    <source>
        <dbReference type="SAM" id="SignalP"/>
    </source>
</evidence>
<gene>
    <name evidence="2" type="ORF">CVLEPA_LOCUS821</name>
</gene>
<comment type="caution">
    <text evidence="2">The sequence shown here is derived from an EMBL/GenBank/DDBJ whole genome shotgun (WGS) entry which is preliminary data.</text>
</comment>
<dbReference type="Proteomes" id="UP001642483">
    <property type="component" value="Unassembled WGS sequence"/>
</dbReference>
<reference evidence="2 3" key="1">
    <citation type="submission" date="2024-02" db="EMBL/GenBank/DDBJ databases">
        <authorList>
            <person name="Daric V."/>
            <person name="Darras S."/>
        </authorList>
    </citation>
    <scope>NUCLEOTIDE SEQUENCE [LARGE SCALE GENOMIC DNA]</scope>
</reference>
<keyword evidence="1" id="KW-0732">Signal</keyword>
<name>A0ABP0EWH3_CLALP</name>
<protein>
    <submittedName>
        <fullName evidence="2">Uncharacterized protein</fullName>
    </submittedName>
</protein>
<accession>A0ABP0EWH3</accession>
<evidence type="ECO:0000313" key="2">
    <source>
        <dbReference type="EMBL" id="CAK8671783.1"/>
    </source>
</evidence>